<evidence type="ECO:0000259" key="2">
    <source>
        <dbReference type="Pfam" id="PF04282"/>
    </source>
</evidence>
<dbReference type="Gene3D" id="1.20.120.520">
    <property type="entry name" value="nmb1532 protein domain like"/>
    <property type="match status" value="1"/>
</dbReference>
<evidence type="ECO:0000259" key="1">
    <source>
        <dbReference type="Pfam" id="PF01814"/>
    </source>
</evidence>
<dbReference type="GO" id="GO:0005886">
    <property type="term" value="C:plasma membrane"/>
    <property type="evidence" value="ECO:0007669"/>
    <property type="project" value="TreeGrafter"/>
</dbReference>
<dbReference type="InterPro" id="IPR035965">
    <property type="entry name" value="PAS-like_dom_sf"/>
</dbReference>
<dbReference type="InterPro" id="IPR007380">
    <property type="entry name" value="DUF438"/>
</dbReference>
<keyword evidence="5" id="KW-1185">Reference proteome</keyword>
<dbReference type="SUPFAM" id="SSF55785">
    <property type="entry name" value="PYP-like sensor domain (PAS domain)"/>
    <property type="match status" value="1"/>
</dbReference>
<feature type="domain" description="Hemerythrin-like" evidence="1">
    <location>
        <begin position="200"/>
        <end position="317"/>
    </location>
</feature>
<dbReference type="InterPro" id="IPR038062">
    <property type="entry name" value="ScdA-like_N_sf"/>
</dbReference>
<dbReference type="Pfam" id="PF04282">
    <property type="entry name" value="DUF438"/>
    <property type="match status" value="1"/>
</dbReference>
<feature type="domain" description="DUF1858" evidence="3">
    <location>
        <begin position="5"/>
        <end position="62"/>
    </location>
</feature>
<dbReference type="Proteomes" id="UP000016648">
    <property type="component" value="Unassembled WGS sequence"/>
</dbReference>
<name>U2QL95_9BACT</name>
<organism evidence="4 5">
    <name type="scientific">Segatella baroniae F0067</name>
    <dbReference type="NCBI Taxonomy" id="1115809"/>
    <lineage>
        <taxon>Bacteria</taxon>
        <taxon>Pseudomonadati</taxon>
        <taxon>Bacteroidota</taxon>
        <taxon>Bacteroidia</taxon>
        <taxon>Bacteroidales</taxon>
        <taxon>Prevotellaceae</taxon>
        <taxon>Segatella</taxon>
    </lineage>
</organism>
<dbReference type="PATRIC" id="fig|1115809.3.peg.1072"/>
<sequence length="491" mass="55618">MGKKIDLSKTVFELTQEYPELVDIMATLGFTEIKKKVMLRSVGKIMTIPKGAQMKGISMADVIGSLQKHGFEIAGATPAAETPIYNKVETAAPMENPRHDHAEVDAKERIGLLKSYLQRLSKGEELEAVRADFTANFNDVEASEIMQAEEELMQEGLPLRDVQRLCDVHSALFHGATHEEKTGNDEDMDRAVALEHVEGHPLQTLRRENDALAALADRALERQQAGEDIGRDIEKIRAIAIHYAKKGDLLYPHLKVKYDITGPSQVMWTVDDEIRDELGRLTRQDNHDALWNQRAKDVLTRALEMTYKENNILFPLCAAHFTEDEWMRIYHDGKDYAECLGVAMNTWKAAEGRQGDDVPQDSHKIAMPGGSLTLEQLTAMLNTLPMEITFVDADNINRYFNEGPKVFKRPQMALGREVFTCHPPKIEAMVRTIIDDFRTGKRDQLPVWMEKNGHTMLVNYMAVRDQAGHYLGTVEMVQDMDFAKEHFLGKE</sequence>
<dbReference type="Pfam" id="PF01814">
    <property type="entry name" value="Hemerythrin"/>
    <property type="match status" value="1"/>
</dbReference>
<dbReference type="InterPro" id="IPR015077">
    <property type="entry name" value="DUF1858"/>
</dbReference>
<reference evidence="4 5" key="1">
    <citation type="submission" date="2013-08" db="EMBL/GenBank/DDBJ databases">
        <authorList>
            <person name="Durkin A.S."/>
            <person name="Haft D.R."/>
            <person name="McCorrison J."/>
            <person name="Torralba M."/>
            <person name="Gillis M."/>
            <person name="Haft D.H."/>
            <person name="Methe B."/>
            <person name="Sutton G."/>
            <person name="Nelson K.E."/>
        </authorList>
    </citation>
    <scope>NUCLEOTIDE SEQUENCE [LARGE SCALE GENOMIC DNA]</scope>
    <source>
        <strain evidence="4 5">F0067</strain>
    </source>
</reference>
<dbReference type="EMBL" id="AWEY01000017">
    <property type="protein sequence ID" value="ERK39577.1"/>
    <property type="molecule type" value="Genomic_DNA"/>
</dbReference>
<dbReference type="PANTHER" id="PTHR39966:SF3">
    <property type="entry name" value="DUF438 DOMAIN-CONTAINING PROTEIN"/>
    <property type="match status" value="1"/>
</dbReference>
<dbReference type="Pfam" id="PF08984">
    <property type="entry name" value="DUF1858"/>
    <property type="match status" value="1"/>
</dbReference>
<evidence type="ECO:0000259" key="3">
    <source>
        <dbReference type="Pfam" id="PF08984"/>
    </source>
</evidence>
<dbReference type="Gene3D" id="1.10.3910.10">
    <property type="entry name" value="SP0561-like"/>
    <property type="match status" value="1"/>
</dbReference>
<dbReference type="InterPro" id="IPR012312">
    <property type="entry name" value="Hemerythrin-like"/>
</dbReference>
<dbReference type="Pfam" id="PF13596">
    <property type="entry name" value="PAS_10"/>
    <property type="match status" value="1"/>
</dbReference>
<gene>
    <name evidence="4" type="ORF">HMPREF9135_2312</name>
</gene>
<dbReference type="RefSeq" id="WP_021589419.1">
    <property type="nucleotide sequence ID" value="NZ_AWEY01000017.1"/>
</dbReference>
<comment type="caution">
    <text evidence="4">The sequence shown here is derived from an EMBL/GenBank/DDBJ whole genome shotgun (WGS) entry which is preliminary data.</text>
</comment>
<dbReference type="SUPFAM" id="SSF140683">
    <property type="entry name" value="SP0561-like"/>
    <property type="match status" value="1"/>
</dbReference>
<protein>
    <submittedName>
        <fullName evidence="4">PF04282 family protein</fullName>
    </submittedName>
</protein>
<accession>U2QL95</accession>
<dbReference type="PANTHER" id="PTHR39966">
    <property type="entry name" value="BLL2471 PROTEIN-RELATED"/>
    <property type="match status" value="1"/>
</dbReference>
<evidence type="ECO:0000313" key="4">
    <source>
        <dbReference type="EMBL" id="ERK39577.1"/>
    </source>
</evidence>
<proteinExistence type="predicted"/>
<dbReference type="AlphaFoldDB" id="U2QL95"/>
<feature type="domain" description="DUF438" evidence="2">
    <location>
        <begin position="113"/>
        <end position="177"/>
    </location>
</feature>
<evidence type="ECO:0000313" key="5">
    <source>
        <dbReference type="Proteomes" id="UP000016648"/>
    </source>
</evidence>